<dbReference type="InterPro" id="IPR023611">
    <property type="entry name" value="mS23_dom_met"/>
</dbReference>
<dbReference type="InterPro" id="IPR059242">
    <property type="entry name" value="mS23_dom"/>
</dbReference>
<evidence type="ECO:0000256" key="7">
    <source>
        <dbReference type="SAM" id="MobiDB-lite"/>
    </source>
</evidence>
<keyword evidence="10" id="KW-1185">Reference proteome</keyword>
<proteinExistence type="inferred from homology"/>
<keyword evidence="3" id="KW-0689">Ribosomal protein</keyword>
<gene>
    <name evidence="9" type="ORF">PLEPLA_LOCUS43075</name>
</gene>
<sequence>MAGSRLEKFGTVFTRVRDLMRSGVIQRAEKPIWYDVFQAFPPRRDPLHVKPRSRASSKKQETVPDIFYREDEIRAKFYEQYGVGPRALDLTKSTFVSTCQRFVDKYTELQSHRELEESALFEETGKALLSEGIVLRRRGAPPVSAESKDPVLKLKLTDMLAEQQSTGSHNKETMEDPTQTKLIDPSYSNTIS</sequence>
<dbReference type="PANTHER" id="PTHR15925">
    <property type="entry name" value="MITOCHONDRIAL RIBOSOMAL PROTEIN S23"/>
    <property type="match status" value="1"/>
</dbReference>
<dbReference type="GO" id="GO:0005840">
    <property type="term" value="C:ribosome"/>
    <property type="evidence" value="ECO:0007669"/>
    <property type="project" value="InterPro"/>
</dbReference>
<feature type="compositionally biased region" description="Polar residues" evidence="7">
    <location>
        <begin position="176"/>
        <end position="192"/>
    </location>
</feature>
<evidence type="ECO:0000256" key="5">
    <source>
        <dbReference type="ARBA" id="ARBA00023274"/>
    </source>
</evidence>
<organism evidence="9 10">
    <name type="scientific">Pleuronectes platessa</name>
    <name type="common">European plaice</name>
    <dbReference type="NCBI Taxonomy" id="8262"/>
    <lineage>
        <taxon>Eukaryota</taxon>
        <taxon>Metazoa</taxon>
        <taxon>Chordata</taxon>
        <taxon>Craniata</taxon>
        <taxon>Vertebrata</taxon>
        <taxon>Euteleostomi</taxon>
        <taxon>Actinopterygii</taxon>
        <taxon>Neopterygii</taxon>
        <taxon>Teleostei</taxon>
        <taxon>Neoteleostei</taxon>
        <taxon>Acanthomorphata</taxon>
        <taxon>Carangaria</taxon>
        <taxon>Pleuronectiformes</taxon>
        <taxon>Pleuronectoidei</taxon>
        <taxon>Pleuronectidae</taxon>
        <taxon>Pleuronectes</taxon>
    </lineage>
</organism>
<feature type="domain" description="Small ribosomal subunit protein mS23 conserved" evidence="8">
    <location>
        <begin position="2"/>
        <end position="132"/>
    </location>
</feature>
<dbReference type="Proteomes" id="UP001153269">
    <property type="component" value="Unassembled WGS sequence"/>
</dbReference>
<evidence type="ECO:0000259" key="8">
    <source>
        <dbReference type="Pfam" id="PF10484"/>
    </source>
</evidence>
<feature type="region of interest" description="Disordered" evidence="7">
    <location>
        <begin position="159"/>
        <end position="192"/>
    </location>
</feature>
<dbReference type="CDD" id="cd23701">
    <property type="entry name" value="At1g26750"/>
    <property type="match status" value="1"/>
</dbReference>
<evidence type="ECO:0000256" key="2">
    <source>
        <dbReference type="ARBA" id="ARBA00009864"/>
    </source>
</evidence>
<evidence type="ECO:0000256" key="6">
    <source>
        <dbReference type="ARBA" id="ARBA00035137"/>
    </source>
</evidence>
<comment type="similarity">
    <text evidence="2">Belongs to the mitochondrion-specific ribosomal protein mS23 family.</text>
</comment>
<dbReference type="PANTHER" id="PTHR15925:SF2">
    <property type="entry name" value="SMALL RIBOSOMAL SUBUNIT PROTEIN MS23"/>
    <property type="match status" value="1"/>
</dbReference>
<evidence type="ECO:0000313" key="9">
    <source>
        <dbReference type="EMBL" id="CAB1455300.1"/>
    </source>
</evidence>
<keyword evidence="5" id="KW-0687">Ribonucleoprotein</keyword>
<protein>
    <recommendedName>
        <fullName evidence="6">Small ribosomal subunit protein mS23</fullName>
    </recommendedName>
</protein>
<dbReference type="GO" id="GO:0003735">
    <property type="term" value="F:structural constituent of ribosome"/>
    <property type="evidence" value="ECO:0007669"/>
    <property type="project" value="InterPro"/>
</dbReference>
<evidence type="ECO:0000256" key="3">
    <source>
        <dbReference type="ARBA" id="ARBA00022980"/>
    </source>
</evidence>
<dbReference type="OrthoDB" id="10012356at2759"/>
<dbReference type="GO" id="GO:0005739">
    <property type="term" value="C:mitochondrion"/>
    <property type="evidence" value="ECO:0007669"/>
    <property type="project" value="InterPro"/>
</dbReference>
<accession>A0A9N7VT94</accession>
<keyword evidence="4" id="KW-0496">Mitochondrion</keyword>
<dbReference type="AlphaFoldDB" id="A0A9N7VT94"/>
<evidence type="ECO:0000313" key="10">
    <source>
        <dbReference type="Proteomes" id="UP001153269"/>
    </source>
</evidence>
<evidence type="ECO:0000256" key="4">
    <source>
        <dbReference type="ARBA" id="ARBA00023128"/>
    </source>
</evidence>
<evidence type="ECO:0000256" key="1">
    <source>
        <dbReference type="ARBA" id="ARBA00004173"/>
    </source>
</evidence>
<dbReference type="InterPro" id="IPR019520">
    <property type="entry name" value="Ribosomal_mS23_met"/>
</dbReference>
<dbReference type="GO" id="GO:0006412">
    <property type="term" value="P:translation"/>
    <property type="evidence" value="ECO:0007669"/>
    <property type="project" value="InterPro"/>
</dbReference>
<name>A0A9N7VT94_PLEPL</name>
<reference evidence="9" key="1">
    <citation type="submission" date="2020-03" db="EMBL/GenBank/DDBJ databases">
        <authorList>
            <person name="Weist P."/>
        </authorList>
    </citation>
    <scope>NUCLEOTIDE SEQUENCE</scope>
</reference>
<comment type="caution">
    <text evidence="9">The sequence shown here is derived from an EMBL/GenBank/DDBJ whole genome shotgun (WGS) entry which is preliminary data.</text>
</comment>
<dbReference type="Pfam" id="PF10484">
    <property type="entry name" value="MRP-S23"/>
    <property type="match status" value="1"/>
</dbReference>
<dbReference type="EMBL" id="CADEAL010004248">
    <property type="protein sequence ID" value="CAB1455300.1"/>
    <property type="molecule type" value="Genomic_DNA"/>
</dbReference>
<comment type="subcellular location">
    <subcellularLocation>
        <location evidence="1">Mitochondrion</location>
    </subcellularLocation>
</comment>